<evidence type="ECO:0000313" key="2">
    <source>
        <dbReference type="EMBL" id="RUR34967.1"/>
    </source>
</evidence>
<feature type="transmembrane region" description="Helical" evidence="1">
    <location>
        <begin position="95"/>
        <end position="123"/>
    </location>
</feature>
<gene>
    <name evidence="2" type="ORF">ELY33_00240</name>
</gene>
<dbReference type="AlphaFoldDB" id="A0A3S0W8W8"/>
<evidence type="ECO:0000256" key="1">
    <source>
        <dbReference type="SAM" id="Phobius"/>
    </source>
</evidence>
<feature type="transmembrane region" description="Helical" evidence="1">
    <location>
        <begin position="414"/>
        <end position="435"/>
    </location>
</feature>
<keyword evidence="1" id="KW-0472">Membrane</keyword>
<keyword evidence="1" id="KW-1133">Transmembrane helix</keyword>
<feature type="transmembrane region" description="Helical" evidence="1">
    <location>
        <begin position="20"/>
        <end position="38"/>
    </location>
</feature>
<keyword evidence="1" id="KW-0812">Transmembrane</keyword>
<feature type="transmembrane region" description="Helical" evidence="1">
    <location>
        <begin position="181"/>
        <end position="200"/>
    </location>
</feature>
<proteinExistence type="predicted"/>
<feature type="transmembrane region" description="Helical" evidence="1">
    <location>
        <begin position="302"/>
        <end position="322"/>
    </location>
</feature>
<accession>A0A3S0W8W8</accession>
<comment type="caution">
    <text evidence="2">The sequence shown here is derived from an EMBL/GenBank/DDBJ whole genome shotgun (WGS) entry which is preliminary data.</text>
</comment>
<dbReference type="RefSeq" id="WP_126942233.1">
    <property type="nucleotide sequence ID" value="NZ_RZHG01000001.1"/>
</dbReference>
<dbReference type="InterPro" id="IPR006160">
    <property type="entry name" value="SCFA_transpt_AtoE"/>
</dbReference>
<organism evidence="2 3">
    <name type="scientific">Vreelandella andesensis</name>
    <dbReference type="NCBI Taxonomy" id="447567"/>
    <lineage>
        <taxon>Bacteria</taxon>
        <taxon>Pseudomonadati</taxon>
        <taxon>Pseudomonadota</taxon>
        <taxon>Gammaproteobacteria</taxon>
        <taxon>Oceanospirillales</taxon>
        <taxon>Halomonadaceae</taxon>
        <taxon>Vreelandella</taxon>
    </lineage>
</organism>
<dbReference type="PANTHER" id="PTHR41983">
    <property type="entry name" value="SHORT-CHAIN FATTY ACID TRANSPORTER-RELATED"/>
    <property type="match status" value="1"/>
</dbReference>
<reference evidence="2 3" key="1">
    <citation type="submission" date="2018-12" db="EMBL/GenBank/DDBJ databases">
        <title>three novel Halomonas strain isolated from plants.</title>
        <authorList>
            <person name="Sun C."/>
        </authorList>
    </citation>
    <scope>NUCLEOTIDE SEQUENCE [LARGE SCALE GENOMIC DNA]</scope>
    <source>
        <strain evidence="2 3">DSM 19434</strain>
    </source>
</reference>
<feature type="transmembrane region" description="Helical" evidence="1">
    <location>
        <begin position="240"/>
        <end position="259"/>
    </location>
</feature>
<keyword evidence="3" id="KW-1185">Reference proteome</keyword>
<evidence type="ECO:0000313" key="3">
    <source>
        <dbReference type="Proteomes" id="UP000287336"/>
    </source>
</evidence>
<name>A0A3S0W8W8_9GAMM</name>
<feature type="transmembrane region" description="Helical" evidence="1">
    <location>
        <begin position="328"/>
        <end position="353"/>
    </location>
</feature>
<feature type="transmembrane region" description="Helical" evidence="1">
    <location>
        <begin position="265"/>
        <end position="281"/>
    </location>
</feature>
<dbReference type="Pfam" id="PF02667">
    <property type="entry name" value="SCFA_trans"/>
    <property type="match status" value="1"/>
</dbReference>
<dbReference type="GO" id="GO:0005886">
    <property type="term" value="C:plasma membrane"/>
    <property type="evidence" value="ECO:0007669"/>
    <property type="project" value="TreeGrafter"/>
</dbReference>
<dbReference type="EMBL" id="RZHG01000001">
    <property type="protein sequence ID" value="RUR34967.1"/>
    <property type="molecule type" value="Genomic_DNA"/>
</dbReference>
<feature type="transmembrane region" description="Helical" evidence="1">
    <location>
        <begin position="135"/>
        <end position="161"/>
    </location>
</feature>
<dbReference type="OrthoDB" id="9342495at2"/>
<sequence>MLKLISKPAVKLVERYLPDPYIFVLLLTLIAAIAAIAVERQTPLAVLRMWGDGFWGLLTFSMQMLLVLVTGFMLASSPPVKRILQKIASTAKSPGGAIILVTLVSLAASWINWGFGLVVGALFAKELARLIRVDYRLLVASAYSGFVVWHGGLAGSIPLTIATEGHFSADQIGVIGTGSTVFAFFNLAIVACLFVAVPLVNRLMLPDEKDSVYVDSKLLNDEPEQQGRITRPAEKLENSMPLALLVGVPGLLFLLDHFLLRSGGLNLNVVNFLFLFLAIVLHRTPRNLLNSLNEAIKGGAGIVIQFPFYAGIMAIMVQSGLAQSMSEWLVSFATATSLPFWSFLSAGIVNLFVPSGGGQWAVQAPVMLPAAEALGADIARVAMAVAWGDAWTNLLQPFWALPVLAIAGLKAKDIMGFCLIQLFITGIIISVGLVWF</sequence>
<protein>
    <submittedName>
        <fullName evidence="2">Short-chain fatty acid transporter</fullName>
    </submittedName>
</protein>
<dbReference type="PANTHER" id="PTHR41983:SF2">
    <property type="entry name" value="SHORT-CHAIN FATTY ACID TRANSPORTER-RELATED"/>
    <property type="match status" value="1"/>
</dbReference>
<feature type="transmembrane region" description="Helical" evidence="1">
    <location>
        <begin position="50"/>
        <end position="75"/>
    </location>
</feature>
<dbReference type="Proteomes" id="UP000287336">
    <property type="component" value="Unassembled WGS sequence"/>
</dbReference>